<name>A0A285KFA8_9ACTN</name>
<dbReference type="AlphaFoldDB" id="A0A285KFA8"/>
<comment type="similarity">
    <text evidence="1">Belongs to the peptidase S13 family.</text>
</comment>
<keyword evidence="4" id="KW-0645">Protease</keyword>
<evidence type="ECO:0000256" key="3">
    <source>
        <dbReference type="SAM" id="SignalP"/>
    </source>
</evidence>
<organism evidence="4 5">
    <name type="scientific">Paractinoplanes atraurantiacus</name>
    <dbReference type="NCBI Taxonomy" id="1036182"/>
    <lineage>
        <taxon>Bacteria</taxon>
        <taxon>Bacillati</taxon>
        <taxon>Actinomycetota</taxon>
        <taxon>Actinomycetes</taxon>
        <taxon>Micromonosporales</taxon>
        <taxon>Micromonosporaceae</taxon>
        <taxon>Paractinoplanes</taxon>
    </lineage>
</organism>
<dbReference type="InterPro" id="IPR012338">
    <property type="entry name" value="Beta-lactam/transpept-like"/>
</dbReference>
<feature type="signal peptide" evidence="3">
    <location>
        <begin position="1"/>
        <end position="24"/>
    </location>
</feature>
<keyword evidence="3" id="KW-0732">Signal</keyword>
<accession>A0A285KFA8</accession>
<feature type="chain" id="PRO_5012628548" evidence="3">
    <location>
        <begin position="25"/>
        <end position="495"/>
    </location>
</feature>
<dbReference type="EMBL" id="OBDY01000039">
    <property type="protein sequence ID" value="SNY71304.1"/>
    <property type="molecule type" value="Genomic_DNA"/>
</dbReference>
<evidence type="ECO:0000313" key="5">
    <source>
        <dbReference type="Proteomes" id="UP000219612"/>
    </source>
</evidence>
<dbReference type="Pfam" id="PF02113">
    <property type="entry name" value="Peptidase_S13"/>
    <property type="match status" value="1"/>
</dbReference>
<dbReference type="SUPFAM" id="SSF56601">
    <property type="entry name" value="beta-lactamase/transpeptidase-like"/>
    <property type="match status" value="1"/>
</dbReference>
<dbReference type="NCBIfam" id="TIGR00666">
    <property type="entry name" value="PBP4"/>
    <property type="match status" value="1"/>
</dbReference>
<proteinExistence type="inferred from homology"/>
<protein>
    <submittedName>
        <fullName evidence="4">D-alanyl-D-alanine carboxypeptidase / D-alanyl-D-alanine-endopeptidase (Penicillin-binding protein 4)</fullName>
    </submittedName>
</protein>
<evidence type="ECO:0000313" key="4">
    <source>
        <dbReference type="EMBL" id="SNY71304.1"/>
    </source>
</evidence>
<evidence type="ECO:0000256" key="2">
    <source>
        <dbReference type="ARBA" id="ARBA00022801"/>
    </source>
</evidence>
<dbReference type="InterPro" id="IPR000667">
    <property type="entry name" value="Peptidase_S13"/>
</dbReference>
<keyword evidence="4" id="KW-0121">Carboxypeptidase</keyword>
<sequence>MKRRATLFLAILLGTIAPSAPALATGVTTPPGALTTAVDQFLADPALAGAQTGVVVADARTGDFLVDRRGNERLLPASNVKLLTSAAAMSLLGPGHRFVTTVSTDGPRHGRVLDGDLYLRGSGDPALTPASLDALARDVAATGVRRITGDLAGDDTAFDDVRLGLEWAWDDESFAGAAPVSALTLSPDSDLLAGTVTVTVSAALSGRPAVRLTPPTSLLKVVNHAVTGAGPSTIEVTRRHGTSTLLVTGSLAANAPSNSASVTVSDPTLLTTEVFRSALRRHGVQLEGRTRTAKTAPPPGRELARHAGPALRTLMAPLLKLSNNNMAELLVKAIGGGSWEAGTAAVAGYLDRLGIDPATLRQVDGSGLSRRNLIPPAALTRLLLGVRQEPWFGTWFAALPVAGNPDPLIGGTLRNRMLGTPAAGVVHAKTGTLTGVTALSGYVDGDRPLVFSVIVNNQLAPSVTTVIDRLVVSLTQSSQSGAAPASARWRTANTV</sequence>
<gene>
    <name evidence="4" type="ORF">SAMN05421748_13988</name>
</gene>
<dbReference type="PANTHER" id="PTHR30023:SF0">
    <property type="entry name" value="PENICILLIN-SENSITIVE CARBOXYPEPTIDASE A"/>
    <property type="match status" value="1"/>
</dbReference>
<dbReference type="GO" id="GO:0000270">
    <property type="term" value="P:peptidoglycan metabolic process"/>
    <property type="evidence" value="ECO:0007669"/>
    <property type="project" value="TreeGrafter"/>
</dbReference>
<reference evidence="4 5" key="1">
    <citation type="submission" date="2017-09" db="EMBL/GenBank/DDBJ databases">
        <authorList>
            <person name="Ehlers B."/>
            <person name="Leendertz F.H."/>
        </authorList>
    </citation>
    <scope>NUCLEOTIDE SEQUENCE [LARGE SCALE GENOMIC DNA]</scope>
    <source>
        <strain evidence="4 5">CGMCC 4.6857</strain>
    </source>
</reference>
<dbReference type="Proteomes" id="UP000219612">
    <property type="component" value="Unassembled WGS sequence"/>
</dbReference>
<dbReference type="Gene3D" id="3.40.710.10">
    <property type="entry name" value="DD-peptidase/beta-lactamase superfamily"/>
    <property type="match status" value="2"/>
</dbReference>
<dbReference type="PANTHER" id="PTHR30023">
    <property type="entry name" value="D-ALANYL-D-ALANINE CARBOXYPEPTIDASE"/>
    <property type="match status" value="1"/>
</dbReference>
<dbReference type="Gene3D" id="3.50.80.20">
    <property type="entry name" value="D-Ala-D-Ala carboxypeptidase C, peptidase S13"/>
    <property type="match status" value="1"/>
</dbReference>
<keyword evidence="2" id="KW-0378">Hydrolase</keyword>
<dbReference type="GO" id="GO:0004185">
    <property type="term" value="F:serine-type carboxypeptidase activity"/>
    <property type="evidence" value="ECO:0007669"/>
    <property type="project" value="InterPro"/>
</dbReference>
<evidence type="ECO:0000256" key="1">
    <source>
        <dbReference type="ARBA" id="ARBA00006096"/>
    </source>
</evidence>
<dbReference type="PRINTS" id="PR00922">
    <property type="entry name" value="DADACBPTASE3"/>
</dbReference>
<dbReference type="OrthoDB" id="9802627at2"/>
<dbReference type="GO" id="GO:0006508">
    <property type="term" value="P:proteolysis"/>
    <property type="evidence" value="ECO:0007669"/>
    <property type="project" value="InterPro"/>
</dbReference>
<keyword evidence="5" id="KW-1185">Reference proteome</keyword>
<dbReference type="RefSeq" id="WP_097328571.1">
    <property type="nucleotide sequence ID" value="NZ_OBDY01000039.1"/>
</dbReference>